<feature type="compositionally biased region" description="Polar residues" evidence="1">
    <location>
        <begin position="60"/>
        <end position="77"/>
    </location>
</feature>
<gene>
    <name evidence="2" type="ORF">PTTG_25275</name>
</gene>
<organism evidence="2">
    <name type="scientific">Puccinia triticina (isolate 1-1 / race 1 (BBBD))</name>
    <name type="common">Brown leaf rust fungus</name>
    <dbReference type="NCBI Taxonomy" id="630390"/>
    <lineage>
        <taxon>Eukaryota</taxon>
        <taxon>Fungi</taxon>
        <taxon>Dikarya</taxon>
        <taxon>Basidiomycota</taxon>
        <taxon>Pucciniomycotina</taxon>
        <taxon>Pucciniomycetes</taxon>
        <taxon>Pucciniales</taxon>
        <taxon>Pucciniaceae</taxon>
        <taxon>Puccinia</taxon>
    </lineage>
</organism>
<reference evidence="3 4" key="3">
    <citation type="journal article" date="2017" name="G3 (Bethesda)">
        <title>Comparative analysis highlights variable genome content of wheat rusts and divergence of the mating loci.</title>
        <authorList>
            <person name="Cuomo C.A."/>
            <person name="Bakkeren G."/>
            <person name="Khalil H.B."/>
            <person name="Panwar V."/>
            <person name="Joly D."/>
            <person name="Linning R."/>
            <person name="Sakthikumar S."/>
            <person name="Song X."/>
            <person name="Adiconis X."/>
            <person name="Fan L."/>
            <person name="Goldberg J.M."/>
            <person name="Levin J.Z."/>
            <person name="Young S."/>
            <person name="Zeng Q."/>
            <person name="Anikster Y."/>
            <person name="Bruce M."/>
            <person name="Wang M."/>
            <person name="Yin C."/>
            <person name="McCallum B."/>
            <person name="Szabo L.J."/>
            <person name="Hulbert S."/>
            <person name="Chen X."/>
            <person name="Fellers J.P."/>
        </authorList>
    </citation>
    <scope>NUCLEOTIDE SEQUENCE</scope>
    <source>
        <strain evidence="4">Isolate 1-1 / race 1 (BBBD)</strain>
        <strain evidence="3">isolate 1-1 / race 1 (BBBD)</strain>
    </source>
</reference>
<evidence type="ECO:0000313" key="2">
    <source>
        <dbReference type="EMBL" id="OAV99730.1"/>
    </source>
</evidence>
<feature type="compositionally biased region" description="Basic and acidic residues" evidence="1">
    <location>
        <begin position="1"/>
        <end position="10"/>
    </location>
</feature>
<accession>A0A180H404</accession>
<reference evidence="2" key="1">
    <citation type="submission" date="2009-11" db="EMBL/GenBank/DDBJ databases">
        <authorList>
            <consortium name="The Broad Institute Genome Sequencing Platform"/>
            <person name="Ward D."/>
            <person name="Feldgarden M."/>
            <person name="Earl A."/>
            <person name="Young S.K."/>
            <person name="Zeng Q."/>
            <person name="Koehrsen M."/>
            <person name="Alvarado L."/>
            <person name="Berlin A."/>
            <person name="Bochicchio J."/>
            <person name="Borenstein D."/>
            <person name="Chapman S.B."/>
            <person name="Chen Z."/>
            <person name="Engels R."/>
            <person name="Freedman E."/>
            <person name="Gellesch M."/>
            <person name="Goldberg J."/>
            <person name="Griggs A."/>
            <person name="Gujja S."/>
            <person name="Heilman E."/>
            <person name="Heiman D."/>
            <person name="Hepburn T."/>
            <person name="Howarth C."/>
            <person name="Jen D."/>
            <person name="Larson L."/>
            <person name="Lewis B."/>
            <person name="Mehta T."/>
            <person name="Park D."/>
            <person name="Pearson M."/>
            <person name="Roberts A."/>
            <person name="Saif S."/>
            <person name="Shea T."/>
            <person name="Shenoy N."/>
            <person name="Sisk P."/>
            <person name="Stolte C."/>
            <person name="Sykes S."/>
            <person name="Thomson T."/>
            <person name="Walk T."/>
            <person name="White J."/>
            <person name="Yandava C."/>
            <person name="Izard J."/>
            <person name="Baranova O.V."/>
            <person name="Blanton J.M."/>
            <person name="Tanner A.C."/>
            <person name="Dewhirst F.E."/>
            <person name="Haas B."/>
            <person name="Nusbaum C."/>
            <person name="Birren B."/>
        </authorList>
    </citation>
    <scope>NUCLEOTIDE SEQUENCE [LARGE SCALE GENOMIC DNA]</scope>
    <source>
        <strain evidence="2">1-1 BBBD Race 1</strain>
    </source>
</reference>
<dbReference type="EMBL" id="ADAS02000002">
    <property type="protein sequence ID" value="OAV99730.1"/>
    <property type="molecule type" value="Genomic_DNA"/>
</dbReference>
<feature type="region of interest" description="Disordered" evidence="1">
    <location>
        <begin position="1"/>
        <end position="152"/>
    </location>
</feature>
<name>A0A180H404_PUCT1</name>
<dbReference type="AlphaFoldDB" id="A0A180H404"/>
<evidence type="ECO:0000313" key="4">
    <source>
        <dbReference type="Proteomes" id="UP000005240"/>
    </source>
</evidence>
<feature type="compositionally biased region" description="Polar residues" evidence="1">
    <location>
        <begin position="495"/>
        <end position="507"/>
    </location>
</feature>
<sequence length="535" mass="58709">MTDRRQEISDQFKQMAQASADKNPESEDQLSQQIVKDTLTSKAPKPKKTKAIAPTDRTTRASSKTPMEATPTGSSTPREGPPASGALPDPMEGPLASGESTRPGDTTGTATVAERYKGLLGNSSNKRQADANLANPGEIELLSPSKRQDTGARSEDLLTEMVRQGLAAEEKGNKALALMYFNISSGLGKQGREPSGGAGEDLQTTQPSRTGPQPTEKATQNLLMAVPTPNPVEDPSWGLITPVGPADAMPGGIIFDDAARPASHDVGFTPFFERNLRELRSPLPLMIFNEVWQDKAIIHYAKKRSKADENNTDKYRYTGYSYLCEYTQTYAERSINHQGFHAALLRICNYPKFASWLLGHKRICDQLVTQYGFMTGLRYDINVRMNAFAHCVVIPGGQVSITNISVRNEEIAQKIIARTRKFDEIDFTENPYAKGGERKTWDPVTGRDPTKTDGQANTSGTAAKGNRGNHQPGRGQGNQNRGQSPDRGQGLGRQPRSQGYKGSQWDNGYNERENNWAHDCNNNWGNDRGKGRGHN</sequence>
<evidence type="ECO:0000313" key="3">
    <source>
        <dbReference type="EnsemblFungi" id="PTTG_25275-t43_1-p1"/>
    </source>
</evidence>
<reference evidence="3" key="4">
    <citation type="submission" date="2025-05" db="UniProtKB">
        <authorList>
            <consortium name="EnsemblFungi"/>
        </authorList>
    </citation>
    <scope>IDENTIFICATION</scope>
    <source>
        <strain evidence="3">isolate 1-1 / race 1 (BBBD)</strain>
    </source>
</reference>
<reference evidence="2" key="2">
    <citation type="submission" date="2016-05" db="EMBL/GenBank/DDBJ databases">
        <title>Comparative analysis highlights variable genome content of wheat rusts and divergence of the mating loci.</title>
        <authorList>
            <person name="Cuomo C.A."/>
            <person name="Bakkeren G."/>
            <person name="Szabo L."/>
            <person name="Khalil H."/>
            <person name="Joly D."/>
            <person name="Goldberg J."/>
            <person name="Young S."/>
            <person name="Zeng Q."/>
            <person name="Fellers J."/>
        </authorList>
    </citation>
    <scope>NUCLEOTIDE SEQUENCE [LARGE SCALE GENOMIC DNA]</scope>
    <source>
        <strain evidence="2">1-1 BBBD Race 1</strain>
    </source>
</reference>
<evidence type="ECO:0000256" key="1">
    <source>
        <dbReference type="SAM" id="MobiDB-lite"/>
    </source>
</evidence>
<proteinExistence type="predicted"/>
<feature type="compositionally biased region" description="Polar residues" evidence="1">
    <location>
        <begin position="202"/>
        <end position="215"/>
    </location>
</feature>
<protein>
    <submittedName>
        <fullName evidence="2 3">Uncharacterized protein</fullName>
    </submittedName>
</protein>
<feature type="compositionally biased region" description="Polar residues" evidence="1">
    <location>
        <begin position="452"/>
        <end position="461"/>
    </location>
</feature>
<feature type="compositionally biased region" description="Polar residues" evidence="1">
    <location>
        <begin position="98"/>
        <end position="110"/>
    </location>
</feature>
<keyword evidence="4" id="KW-1185">Reference proteome</keyword>
<dbReference type="STRING" id="630390.A0A180H404"/>
<dbReference type="VEuPathDB" id="FungiDB:PTTG_25275"/>
<dbReference type="EnsemblFungi" id="PTTG_25275-t43_1">
    <property type="protein sequence ID" value="PTTG_25275-t43_1-p1"/>
    <property type="gene ID" value="PTTG_25275"/>
</dbReference>
<feature type="compositionally biased region" description="Low complexity" evidence="1">
    <location>
        <begin position="465"/>
        <end position="483"/>
    </location>
</feature>
<feature type="region of interest" description="Disordered" evidence="1">
    <location>
        <begin position="189"/>
        <end position="215"/>
    </location>
</feature>
<feature type="region of interest" description="Disordered" evidence="1">
    <location>
        <begin position="430"/>
        <end position="535"/>
    </location>
</feature>
<dbReference type="Proteomes" id="UP000005240">
    <property type="component" value="Unassembled WGS sequence"/>
</dbReference>